<dbReference type="InterPro" id="IPR013325">
    <property type="entry name" value="RNA_pol_sigma_r2"/>
</dbReference>
<dbReference type="SUPFAM" id="SSF88659">
    <property type="entry name" value="Sigma3 and sigma4 domains of RNA polymerase sigma factors"/>
    <property type="match status" value="1"/>
</dbReference>
<keyword evidence="2" id="KW-0805">Transcription regulation</keyword>
<organism evidence="8 9">
    <name type="scientific">Nesterenkonia halobia</name>
    <dbReference type="NCBI Taxonomy" id="37922"/>
    <lineage>
        <taxon>Bacteria</taxon>
        <taxon>Bacillati</taxon>
        <taxon>Actinomycetota</taxon>
        <taxon>Actinomycetes</taxon>
        <taxon>Micrococcales</taxon>
        <taxon>Micrococcaceae</taxon>
        <taxon>Nesterenkonia</taxon>
    </lineage>
</organism>
<protein>
    <submittedName>
        <fullName evidence="8">ECF RNA polymerase sigma factor SigK</fullName>
    </submittedName>
</protein>
<gene>
    <name evidence="8" type="primary">sigK</name>
    <name evidence="8" type="ORF">GCM10020260_26960</name>
</gene>
<dbReference type="Pfam" id="PF08281">
    <property type="entry name" value="Sigma70_r4_2"/>
    <property type="match status" value="1"/>
</dbReference>
<keyword evidence="3" id="KW-0731">Sigma factor</keyword>
<dbReference type="InterPro" id="IPR014284">
    <property type="entry name" value="RNA_pol_sigma-70_dom"/>
</dbReference>
<proteinExistence type="inferred from homology"/>
<dbReference type="Pfam" id="PF04542">
    <property type="entry name" value="Sigma70_r2"/>
    <property type="match status" value="1"/>
</dbReference>
<dbReference type="Gene3D" id="1.10.10.10">
    <property type="entry name" value="Winged helix-like DNA-binding domain superfamily/Winged helix DNA-binding domain"/>
    <property type="match status" value="1"/>
</dbReference>
<dbReference type="PANTHER" id="PTHR43133:SF62">
    <property type="entry name" value="RNA POLYMERASE SIGMA FACTOR SIGZ"/>
    <property type="match status" value="1"/>
</dbReference>
<feature type="region of interest" description="Disordered" evidence="5">
    <location>
        <begin position="106"/>
        <end position="131"/>
    </location>
</feature>
<dbReference type="Gene3D" id="1.10.1740.10">
    <property type="match status" value="1"/>
</dbReference>
<evidence type="ECO:0000256" key="3">
    <source>
        <dbReference type="ARBA" id="ARBA00023082"/>
    </source>
</evidence>
<accession>A0ABP6RHI1</accession>
<keyword evidence="4" id="KW-0804">Transcription</keyword>
<dbReference type="EMBL" id="BAAAYG010000018">
    <property type="protein sequence ID" value="GAA3288434.1"/>
    <property type="molecule type" value="Genomic_DNA"/>
</dbReference>
<dbReference type="InterPro" id="IPR036388">
    <property type="entry name" value="WH-like_DNA-bd_sf"/>
</dbReference>
<evidence type="ECO:0000256" key="4">
    <source>
        <dbReference type="ARBA" id="ARBA00023163"/>
    </source>
</evidence>
<evidence type="ECO:0000313" key="8">
    <source>
        <dbReference type="EMBL" id="GAA3288434.1"/>
    </source>
</evidence>
<evidence type="ECO:0000259" key="6">
    <source>
        <dbReference type="Pfam" id="PF04542"/>
    </source>
</evidence>
<dbReference type="NCBIfam" id="TIGR02937">
    <property type="entry name" value="sigma70-ECF"/>
    <property type="match status" value="1"/>
</dbReference>
<feature type="domain" description="RNA polymerase sigma factor 70 region 4 type 2" evidence="7">
    <location>
        <begin position="143"/>
        <end position="192"/>
    </location>
</feature>
<dbReference type="InterPro" id="IPR007627">
    <property type="entry name" value="RNA_pol_sigma70_r2"/>
</dbReference>
<evidence type="ECO:0000313" key="9">
    <source>
        <dbReference type="Proteomes" id="UP001501736"/>
    </source>
</evidence>
<dbReference type="SUPFAM" id="SSF88946">
    <property type="entry name" value="Sigma2 domain of RNA polymerase sigma factors"/>
    <property type="match status" value="1"/>
</dbReference>
<dbReference type="PANTHER" id="PTHR43133">
    <property type="entry name" value="RNA POLYMERASE ECF-TYPE SIGMA FACTO"/>
    <property type="match status" value="1"/>
</dbReference>
<reference evidence="9" key="1">
    <citation type="journal article" date="2019" name="Int. J. Syst. Evol. Microbiol.">
        <title>The Global Catalogue of Microorganisms (GCM) 10K type strain sequencing project: providing services to taxonomists for standard genome sequencing and annotation.</title>
        <authorList>
            <consortium name="The Broad Institute Genomics Platform"/>
            <consortium name="The Broad Institute Genome Sequencing Center for Infectious Disease"/>
            <person name="Wu L."/>
            <person name="Ma J."/>
        </authorList>
    </citation>
    <scope>NUCLEOTIDE SEQUENCE [LARGE SCALE GENOMIC DNA]</scope>
    <source>
        <strain evidence="9">JCM 11483</strain>
    </source>
</reference>
<name>A0ABP6RHI1_9MICC</name>
<keyword evidence="9" id="KW-1185">Reference proteome</keyword>
<comment type="caution">
    <text evidence="8">The sequence shown here is derived from an EMBL/GenBank/DDBJ whole genome shotgun (WGS) entry which is preliminary data.</text>
</comment>
<dbReference type="RefSeq" id="WP_344722301.1">
    <property type="nucleotide sequence ID" value="NZ_BAAAYG010000018.1"/>
</dbReference>
<evidence type="ECO:0000259" key="7">
    <source>
        <dbReference type="Pfam" id="PF08281"/>
    </source>
</evidence>
<feature type="domain" description="RNA polymerase sigma-70 region 2" evidence="6">
    <location>
        <begin position="41"/>
        <end position="107"/>
    </location>
</feature>
<dbReference type="InterPro" id="IPR013249">
    <property type="entry name" value="RNA_pol_sigma70_r4_t2"/>
</dbReference>
<sequence>MHESRSSADPPQTSAAADSGDICSSLLSRVAAGDVAAFEDLYRSQGAILLAVAMRVLHNRSLAEEVLQEVFADVWSDSSSYDPGRGSGRAWLTTMCRRRAIDRVRSVQAQQDRDHSEGVRAAHSEMPDASSTALDHVESARAATALRELPEDQARAIALAYYQELSHREVAERLGVPLGTVKTRIRDGMRRLRADLGVADGR</sequence>
<evidence type="ECO:0000256" key="2">
    <source>
        <dbReference type="ARBA" id="ARBA00023015"/>
    </source>
</evidence>
<dbReference type="Proteomes" id="UP001501736">
    <property type="component" value="Unassembled WGS sequence"/>
</dbReference>
<dbReference type="InterPro" id="IPR013324">
    <property type="entry name" value="RNA_pol_sigma_r3/r4-like"/>
</dbReference>
<comment type="similarity">
    <text evidence="1">Belongs to the sigma-70 factor family. ECF subfamily.</text>
</comment>
<dbReference type="InterPro" id="IPR039425">
    <property type="entry name" value="RNA_pol_sigma-70-like"/>
</dbReference>
<evidence type="ECO:0000256" key="1">
    <source>
        <dbReference type="ARBA" id="ARBA00010641"/>
    </source>
</evidence>
<feature type="compositionally biased region" description="Basic and acidic residues" evidence="5">
    <location>
        <begin position="106"/>
        <end position="126"/>
    </location>
</feature>
<dbReference type="CDD" id="cd06171">
    <property type="entry name" value="Sigma70_r4"/>
    <property type="match status" value="1"/>
</dbReference>
<evidence type="ECO:0000256" key="5">
    <source>
        <dbReference type="SAM" id="MobiDB-lite"/>
    </source>
</evidence>